<dbReference type="EMBL" id="LZZM01000189">
    <property type="protein sequence ID" value="OOM75180.1"/>
    <property type="molecule type" value="Genomic_DNA"/>
</dbReference>
<name>A0A1S8TBM6_9CLOT</name>
<keyword evidence="6" id="KW-1185">Reference proteome</keyword>
<keyword evidence="2" id="KW-0408">Iron</keyword>
<feature type="domain" description="Radical SAM core" evidence="4">
    <location>
        <begin position="27"/>
        <end position="181"/>
    </location>
</feature>
<dbReference type="Gene3D" id="3.80.30.30">
    <property type="match status" value="1"/>
</dbReference>
<accession>A0A1S8TBM6</accession>
<proteinExistence type="predicted"/>
<reference evidence="5 6" key="1">
    <citation type="submission" date="2016-05" db="EMBL/GenBank/DDBJ databases">
        <title>Microbial solvent formation.</title>
        <authorList>
            <person name="Poehlein A."/>
            <person name="Montoya Solano J.D."/>
            <person name="Flitsch S."/>
            <person name="Krabben P."/>
            <person name="Duerre P."/>
            <person name="Daniel R."/>
        </authorList>
    </citation>
    <scope>NUCLEOTIDE SEQUENCE [LARGE SCALE GENOMIC DNA]</scope>
    <source>
        <strain evidence="5 6">DSM 2619</strain>
    </source>
</reference>
<dbReference type="OrthoDB" id="9785699at2"/>
<dbReference type="Pfam" id="PF04055">
    <property type="entry name" value="Radical_SAM"/>
    <property type="match status" value="1"/>
</dbReference>
<dbReference type="RefSeq" id="WP_077848448.1">
    <property type="nucleotide sequence ID" value="NZ_LZZM01000189.1"/>
</dbReference>
<gene>
    <name evidence="5" type="ORF">CLPUN_34210</name>
</gene>
<dbReference type="AlphaFoldDB" id="A0A1S8TBM6"/>
<evidence type="ECO:0000256" key="2">
    <source>
        <dbReference type="ARBA" id="ARBA00023004"/>
    </source>
</evidence>
<keyword evidence="3" id="KW-0411">Iron-sulfur</keyword>
<evidence type="ECO:0000313" key="6">
    <source>
        <dbReference type="Proteomes" id="UP000190890"/>
    </source>
</evidence>
<evidence type="ECO:0000256" key="3">
    <source>
        <dbReference type="ARBA" id="ARBA00023014"/>
    </source>
</evidence>
<evidence type="ECO:0000313" key="5">
    <source>
        <dbReference type="EMBL" id="OOM75180.1"/>
    </source>
</evidence>
<dbReference type="InterPro" id="IPR007197">
    <property type="entry name" value="rSAM"/>
</dbReference>
<dbReference type="PANTHER" id="PTHR43432:SF3">
    <property type="entry name" value="SLR0285 PROTEIN"/>
    <property type="match status" value="1"/>
</dbReference>
<evidence type="ECO:0000256" key="1">
    <source>
        <dbReference type="ARBA" id="ARBA00022723"/>
    </source>
</evidence>
<dbReference type="SFLD" id="SFLDG01084">
    <property type="entry name" value="Uncharacterised_Radical_SAM_Su"/>
    <property type="match status" value="1"/>
</dbReference>
<comment type="caution">
    <text evidence="5">The sequence shown here is derived from an EMBL/GenBank/DDBJ whole genome shotgun (WGS) entry which is preliminary data.</text>
</comment>
<dbReference type="SFLD" id="SFLDS00029">
    <property type="entry name" value="Radical_SAM"/>
    <property type="match status" value="1"/>
</dbReference>
<dbReference type="GO" id="GO:0003824">
    <property type="term" value="F:catalytic activity"/>
    <property type="evidence" value="ECO:0007669"/>
    <property type="project" value="InterPro"/>
</dbReference>
<dbReference type="GO" id="GO:0051536">
    <property type="term" value="F:iron-sulfur cluster binding"/>
    <property type="evidence" value="ECO:0007669"/>
    <property type="project" value="UniProtKB-KW"/>
</dbReference>
<dbReference type="GO" id="GO:0046872">
    <property type="term" value="F:metal ion binding"/>
    <property type="evidence" value="ECO:0007669"/>
    <property type="project" value="UniProtKB-KW"/>
</dbReference>
<dbReference type="PANTHER" id="PTHR43432">
    <property type="entry name" value="SLR0285 PROTEIN"/>
    <property type="match status" value="1"/>
</dbReference>
<dbReference type="STRING" id="29367.CLPUN_34210"/>
<sequence length="257" mass="30091">MIKEIFAKELITFEYPPDGGIVPIIDPYDGCTIGCPYCFQLNNPNWNKELLIKLNMPQLIKEQLKDWDKRKIIYIGSKCDPYMEIEKKYKLTRNCLIELSKLHIPTMITTKSHHEIIFRDINVLKNYEADLTILLGLSNLKQLSSLEKSHTVKNIELANTLHEQGIKVWTFITPILPGITDVNKMIGSLNKDIPVFLDKLRIKKDSIPAEKMLKYINNKYPNLKSIYEDIVLNDTNEYINELRNTWKNNFRIKFVFD</sequence>
<dbReference type="InterPro" id="IPR040086">
    <property type="entry name" value="MJ0683-like"/>
</dbReference>
<evidence type="ECO:0000259" key="4">
    <source>
        <dbReference type="Pfam" id="PF04055"/>
    </source>
</evidence>
<protein>
    <recommendedName>
        <fullName evidence="4">Radical SAM core domain-containing protein</fullName>
    </recommendedName>
</protein>
<dbReference type="Proteomes" id="UP000190890">
    <property type="component" value="Unassembled WGS sequence"/>
</dbReference>
<keyword evidence="1" id="KW-0479">Metal-binding</keyword>
<organism evidence="5 6">
    <name type="scientific">Clostridium puniceum</name>
    <dbReference type="NCBI Taxonomy" id="29367"/>
    <lineage>
        <taxon>Bacteria</taxon>
        <taxon>Bacillati</taxon>
        <taxon>Bacillota</taxon>
        <taxon>Clostridia</taxon>
        <taxon>Eubacteriales</taxon>
        <taxon>Clostridiaceae</taxon>
        <taxon>Clostridium</taxon>
    </lineage>
</organism>